<reference evidence="7 8" key="1">
    <citation type="journal article" date="2017" name="Mol. Ecol.">
        <title>Comparative and population genomic landscape of Phellinus noxius: A hypervariable fungus causing root rot in trees.</title>
        <authorList>
            <person name="Chung C.L."/>
            <person name="Lee T.J."/>
            <person name="Akiba M."/>
            <person name="Lee H.H."/>
            <person name="Kuo T.H."/>
            <person name="Liu D."/>
            <person name="Ke H.M."/>
            <person name="Yokoi T."/>
            <person name="Roa M.B."/>
            <person name="Lu M.J."/>
            <person name="Chang Y.Y."/>
            <person name="Ann P.J."/>
            <person name="Tsai J.N."/>
            <person name="Chen C.Y."/>
            <person name="Tzean S.S."/>
            <person name="Ota Y."/>
            <person name="Hattori T."/>
            <person name="Sahashi N."/>
            <person name="Liou R.F."/>
            <person name="Kikuchi T."/>
            <person name="Tsai I.J."/>
        </authorList>
    </citation>
    <scope>NUCLEOTIDE SEQUENCE [LARGE SCALE GENOMIC DNA]</scope>
    <source>
        <strain evidence="7 8">FFPRI411160</strain>
    </source>
</reference>
<dbReference type="Gene3D" id="3.40.50.10330">
    <property type="entry name" value="Probable inorganic polyphosphate/atp-NAD kinase, domain 1"/>
    <property type="match status" value="1"/>
</dbReference>
<evidence type="ECO:0000256" key="1">
    <source>
        <dbReference type="ARBA" id="ARBA00010995"/>
    </source>
</evidence>
<dbReference type="STRING" id="2282107.A0A286UX06"/>
<evidence type="ECO:0000256" key="6">
    <source>
        <dbReference type="SAM" id="MobiDB-lite"/>
    </source>
</evidence>
<dbReference type="GO" id="GO:0003951">
    <property type="term" value="F:NAD+ kinase activity"/>
    <property type="evidence" value="ECO:0007669"/>
    <property type="project" value="InterPro"/>
</dbReference>
<organism evidence="7 8">
    <name type="scientific">Pyrrhoderma noxium</name>
    <dbReference type="NCBI Taxonomy" id="2282107"/>
    <lineage>
        <taxon>Eukaryota</taxon>
        <taxon>Fungi</taxon>
        <taxon>Dikarya</taxon>
        <taxon>Basidiomycota</taxon>
        <taxon>Agaricomycotina</taxon>
        <taxon>Agaricomycetes</taxon>
        <taxon>Hymenochaetales</taxon>
        <taxon>Hymenochaetaceae</taxon>
        <taxon>Pyrrhoderma</taxon>
    </lineage>
</organism>
<keyword evidence="8" id="KW-1185">Reference proteome</keyword>
<dbReference type="EMBL" id="NBII01000001">
    <property type="protein sequence ID" value="PAV24133.1"/>
    <property type="molecule type" value="Genomic_DNA"/>
</dbReference>
<feature type="region of interest" description="Disordered" evidence="6">
    <location>
        <begin position="483"/>
        <end position="545"/>
    </location>
</feature>
<keyword evidence="5" id="KW-0520">NAD</keyword>
<accession>A0A286UX06</accession>
<dbReference type="InterPro" id="IPR017437">
    <property type="entry name" value="ATP-NAD_kinase_PpnK-typ_C"/>
</dbReference>
<dbReference type="HAMAP" id="MF_00361">
    <property type="entry name" value="NAD_kinase"/>
    <property type="match status" value="1"/>
</dbReference>
<dbReference type="PANTHER" id="PTHR20275:SF26">
    <property type="entry name" value="NADH KINASE POS5, MITOCHONDRIAL"/>
    <property type="match status" value="1"/>
</dbReference>
<evidence type="ECO:0000256" key="2">
    <source>
        <dbReference type="ARBA" id="ARBA00022679"/>
    </source>
</evidence>
<evidence type="ECO:0000256" key="5">
    <source>
        <dbReference type="ARBA" id="ARBA00023027"/>
    </source>
</evidence>
<dbReference type="InParanoid" id="A0A286UX06"/>
<protein>
    <submittedName>
        <fullName evidence="7">ATP-NAD kinase</fullName>
    </submittedName>
</protein>
<keyword evidence="4" id="KW-0521">NADP</keyword>
<dbReference type="GO" id="GO:0019674">
    <property type="term" value="P:NAD+ metabolic process"/>
    <property type="evidence" value="ECO:0007669"/>
    <property type="project" value="InterPro"/>
</dbReference>
<dbReference type="PANTHER" id="PTHR20275">
    <property type="entry name" value="NAD KINASE"/>
    <property type="match status" value="1"/>
</dbReference>
<dbReference type="InterPro" id="IPR002504">
    <property type="entry name" value="NADK"/>
</dbReference>
<dbReference type="Proteomes" id="UP000217199">
    <property type="component" value="Unassembled WGS sequence"/>
</dbReference>
<dbReference type="OrthoDB" id="24581at2759"/>
<dbReference type="AlphaFoldDB" id="A0A286UX06"/>
<evidence type="ECO:0000256" key="4">
    <source>
        <dbReference type="ARBA" id="ARBA00022857"/>
    </source>
</evidence>
<keyword evidence="3 7" id="KW-0418">Kinase</keyword>
<dbReference type="SUPFAM" id="SSF111331">
    <property type="entry name" value="NAD kinase/diacylglycerol kinase-like"/>
    <property type="match status" value="1"/>
</dbReference>
<keyword evidence="2" id="KW-0808">Transferase</keyword>
<dbReference type="Pfam" id="PF20143">
    <property type="entry name" value="NAD_kinase_C"/>
    <property type="match status" value="1"/>
</dbReference>
<dbReference type="Pfam" id="PF01513">
    <property type="entry name" value="NAD_kinase"/>
    <property type="match status" value="1"/>
</dbReference>
<evidence type="ECO:0000256" key="3">
    <source>
        <dbReference type="ARBA" id="ARBA00022777"/>
    </source>
</evidence>
<dbReference type="FunCoup" id="A0A286UX06">
    <property type="interactions" value="3"/>
</dbReference>
<evidence type="ECO:0000313" key="7">
    <source>
        <dbReference type="EMBL" id="PAV24133.1"/>
    </source>
</evidence>
<comment type="similarity">
    <text evidence="1">Belongs to the NAD kinase family.</text>
</comment>
<feature type="compositionally biased region" description="Polar residues" evidence="6">
    <location>
        <begin position="532"/>
        <end position="545"/>
    </location>
</feature>
<dbReference type="InterPro" id="IPR017438">
    <property type="entry name" value="ATP-NAD_kinase_N"/>
</dbReference>
<gene>
    <name evidence="7" type="ORF">PNOK_0120100</name>
</gene>
<comment type="caution">
    <text evidence="7">The sequence shown here is derived from an EMBL/GenBank/DDBJ whole genome shotgun (WGS) entry which is preliminary data.</text>
</comment>
<proteinExistence type="inferred from homology"/>
<name>A0A286UX06_9AGAM</name>
<dbReference type="Gene3D" id="2.60.200.30">
    <property type="entry name" value="Probable inorganic polyphosphate/atp-NAD kinase, domain 2"/>
    <property type="match status" value="1"/>
</dbReference>
<feature type="compositionally biased region" description="Basic and acidic residues" evidence="6">
    <location>
        <begin position="494"/>
        <end position="513"/>
    </location>
</feature>
<dbReference type="InterPro" id="IPR016064">
    <property type="entry name" value="NAD/diacylglycerol_kinase_sf"/>
</dbReference>
<dbReference type="GO" id="GO:0006741">
    <property type="term" value="P:NADP+ biosynthetic process"/>
    <property type="evidence" value="ECO:0007669"/>
    <property type="project" value="InterPro"/>
</dbReference>
<evidence type="ECO:0000313" key="8">
    <source>
        <dbReference type="Proteomes" id="UP000217199"/>
    </source>
</evidence>
<sequence length="561" mass="60617">MLTILREQQFQAHRSKIADLTARVSVPLPNAPCKANYLHTRTGLLSSVPAYVQNYRIQRTTPSYPSISLKRYASGTSYASAKKSAGLSATEQRLDGTLINQRVPSRRNDKRIKSVLIVNKLRTRPVVEAIETLLSHIHKTYPGTRIFHEDREDKPDGVEPWYPGNPAPIDLVITLGGDGTILHASSLFPTGAVPPVLSFSMGTLGFLLPFHIDDYAAALDAAFSFRATILHRMRLSCSFHDASGRSLPPLSSASSSTLPVSSYSPPAYQVMNELTLHRSSSPHLVSLQLLINGQHLTSAVADGLIVATPTGSTAYSLSAGGPIVHPALKAIILTPICPRSLSFRPLVFPAGMDGEGGAIPMNALENSYPNTQGNRGEGEVTITIRVEPGSRADAGVSMDGKEARILRPGEAVSIRASRYPIPCINRSSIYSFGNEIEHVDVTRAESKGEKEKEEDEGVYGLGAFGSRPGAVRVIDEGAYGKLDSGVGEESASLEAEKTSNKKGETRAEDDWFKGFRTLEGSRDSSPRGFSQPRETNASGSSSQFFYLPSHSLSYTVYLKTS</sequence>